<evidence type="ECO:0000256" key="1">
    <source>
        <dbReference type="SAM" id="Phobius"/>
    </source>
</evidence>
<dbReference type="GO" id="GO:0043683">
    <property type="term" value="P:type IV pilus assembly"/>
    <property type="evidence" value="ECO:0007669"/>
    <property type="project" value="InterPro"/>
</dbReference>
<dbReference type="NCBIfam" id="TIGR02532">
    <property type="entry name" value="IV_pilin_GFxxxE"/>
    <property type="match status" value="1"/>
</dbReference>
<keyword evidence="1" id="KW-1133">Transmembrane helix</keyword>
<dbReference type="PROSITE" id="PS00409">
    <property type="entry name" value="PROKAR_NTER_METHYL"/>
    <property type="match status" value="1"/>
</dbReference>
<dbReference type="Pfam" id="PF16074">
    <property type="entry name" value="PilW"/>
    <property type="match status" value="1"/>
</dbReference>
<keyword evidence="3" id="KW-1185">Reference proteome</keyword>
<dbReference type="RefSeq" id="WP_180567220.1">
    <property type="nucleotide sequence ID" value="NZ_JACCKB010000004.1"/>
</dbReference>
<dbReference type="InterPro" id="IPR032092">
    <property type="entry name" value="PilW"/>
</dbReference>
<name>A0A853I193_9GAMM</name>
<protein>
    <submittedName>
        <fullName evidence="2">PilW family protein</fullName>
    </submittedName>
</protein>
<dbReference type="EMBL" id="JACCKB010000004">
    <property type="protein sequence ID" value="NYZ65182.1"/>
    <property type="molecule type" value="Genomic_DNA"/>
</dbReference>
<dbReference type="Proteomes" id="UP000569732">
    <property type="component" value="Unassembled WGS sequence"/>
</dbReference>
<organism evidence="2 3">
    <name type="scientific">Spartinivicinus marinus</name>
    <dbReference type="NCBI Taxonomy" id="2994442"/>
    <lineage>
        <taxon>Bacteria</taxon>
        <taxon>Pseudomonadati</taxon>
        <taxon>Pseudomonadota</taxon>
        <taxon>Gammaproteobacteria</taxon>
        <taxon>Oceanospirillales</taxon>
        <taxon>Zooshikellaceae</taxon>
        <taxon>Spartinivicinus</taxon>
    </lineage>
</organism>
<proteinExistence type="predicted"/>
<comment type="caution">
    <text evidence="2">The sequence shown here is derived from an EMBL/GenBank/DDBJ whole genome shotgun (WGS) entry which is preliminary data.</text>
</comment>
<dbReference type="AlphaFoldDB" id="A0A853I193"/>
<dbReference type="Pfam" id="PF07963">
    <property type="entry name" value="N_methyl"/>
    <property type="match status" value="1"/>
</dbReference>
<evidence type="ECO:0000313" key="2">
    <source>
        <dbReference type="EMBL" id="NYZ65182.1"/>
    </source>
</evidence>
<reference evidence="2 3" key="1">
    <citation type="submission" date="2020-07" db="EMBL/GenBank/DDBJ databases">
        <title>Endozoicomonas sp. nov., isolated from sediment.</title>
        <authorList>
            <person name="Gu T."/>
        </authorList>
    </citation>
    <scope>NUCLEOTIDE SEQUENCE [LARGE SCALE GENOMIC DNA]</scope>
    <source>
        <strain evidence="2 3">SM1973</strain>
    </source>
</reference>
<keyword evidence="1" id="KW-0812">Transmembrane</keyword>
<sequence>MHFYKQQGMSLVELMIALVLGLLLIAGILQLFLGVTQTFRQNETLSRIQENGRFSLDFIAQDIRSAGYQEPGKRDAIPFFLKDCLKPGSTTANLANCTNDLLAVEGNDPANNSSDRLSVFFEPTDQLDCAGADIRDPSNTSANQTIVNIYFIDGDDLSCSSYSPSREVKITNNQALLSGVQSMQVLYGVRDNDDKTQYLSADKVGSGMWQNIRTVKIGVLVNSGEEKPAVGPKNTYKVLGQEIKLNGGTQRHIYTTTVRINNSI</sequence>
<accession>A0A853I193</accession>
<evidence type="ECO:0000313" key="3">
    <source>
        <dbReference type="Proteomes" id="UP000569732"/>
    </source>
</evidence>
<gene>
    <name evidence="2" type="ORF">H0A36_04115</name>
</gene>
<dbReference type="InterPro" id="IPR012902">
    <property type="entry name" value="N_methyl_site"/>
</dbReference>
<feature type="transmembrane region" description="Helical" evidence="1">
    <location>
        <begin position="12"/>
        <end position="33"/>
    </location>
</feature>
<keyword evidence="1" id="KW-0472">Membrane</keyword>